<dbReference type="Pfam" id="PF17755">
    <property type="entry name" value="UvrA_DNA-bind"/>
    <property type="match status" value="1"/>
</dbReference>
<keyword evidence="3 17" id="KW-0479">Metal-binding</keyword>
<feature type="domain" description="ABC transporter" evidence="19">
    <location>
        <begin position="601"/>
        <end position="932"/>
    </location>
</feature>
<dbReference type="Pfam" id="PF00005">
    <property type="entry name" value="ABC_tran"/>
    <property type="match status" value="1"/>
</dbReference>
<organism evidence="20 21">
    <name type="scientific">Stigmatella aurantiaca</name>
    <dbReference type="NCBI Taxonomy" id="41"/>
    <lineage>
        <taxon>Bacteria</taxon>
        <taxon>Pseudomonadati</taxon>
        <taxon>Myxococcota</taxon>
        <taxon>Myxococcia</taxon>
        <taxon>Myxococcales</taxon>
        <taxon>Cystobacterineae</taxon>
        <taxon>Archangiaceae</taxon>
        <taxon>Stigmatella</taxon>
    </lineage>
</organism>
<feature type="binding site" evidence="17">
    <location>
        <begin position="34"/>
        <end position="41"/>
    </location>
    <ligand>
        <name>ATP</name>
        <dbReference type="ChEBI" id="CHEBI:30616"/>
    </ligand>
</feature>
<evidence type="ECO:0000256" key="10">
    <source>
        <dbReference type="ARBA" id="ARBA00022840"/>
    </source>
</evidence>
<feature type="region of interest" description="Disordered" evidence="18">
    <location>
        <begin position="947"/>
        <end position="977"/>
    </location>
</feature>
<keyword evidence="9 17" id="KW-0862">Zinc</keyword>
<comment type="caution">
    <text evidence="17">Lacks conserved residue(s) required for the propagation of feature annotation.</text>
</comment>
<dbReference type="GO" id="GO:0006289">
    <property type="term" value="P:nucleotide-excision repair"/>
    <property type="evidence" value="ECO:0007669"/>
    <property type="project" value="UniProtKB-UniRule"/>
</dbReference>
<keyword evidence="5 17" id="KW-0547">Nucleotide-binding</keyword>
<keyword evidence="8 17" id="KW-0863">Zinc-finger</keyword>
<dbReference type="GO" id="GO:0009432">
    <property type="term" value="P:SOS response"/>
    <property type="evidence" value="ECO:0007669"/>
    <property type="project" value="UniProtKB-UniRule"/>
</dbReference>
<evidence type="ECO:0000256" key="7">
    <source>
        <dbReference type="ARBA" id="ARBA00022769"/>
    </source>
</evidence>
<dbReference type="InterPro" id="IPR013815">
    <property type="entry name" value="ATP_grasp_subdomain_1"/>
</dbReference>
<dbReference type="Gene3D" id="3.30.1490.20">
    <property type="entry name" value="ATP-grasp fold, A domain"/>
    <property type="match status" value="1"/>
</dbReference>
<dbReference type="Gene3D" id="1.20.1580.10">
    <property type="entry name" value="ABC transporter ATPase like domain"/>
    <property type="match status" value="2"/>
</dbReference>
<evidence type="ECO:0000256" key="18">
    <source>
        <dbReference type="SAM" id="MobiDB-lite"/>
    </source>
</evidence>
<dbReference type="PANTHER" id="PTHR43152:SF3">
    <property type="entry name" value="UVRABC SYSTEM PROTEIN A"/>
    <property type="match status" value="1"/>
</dbReference>
<evidence type="ECO:0000256" key="1">
    <source>
        <dbReference type="ARBA" id="ARBA00004496"/>
    </source>
</evidence>
<evidence type="ECO:0000256" key="15">
    <source>
        <dbReference type="ARBA" id="ARBA00039316"/>
    </source>
</evidence>
<dbReference type="InterPro" id="IPR003439">
    <property type="entry name" value="ABC_transporter-like_ATP-bd"/>
</dbReference>
<reference evidence="21" key="1">
    <citation type="submission" date="2016-10" db="EMBL/GenBank/DDBJ databases">
        <authorList>
            <person name="Varghese N."/>
            <person name="Submissions S."/>
        </authorList>
    </citation>
    <scope>NUCLEOTIDE SEQUENCE [LARGE SCALE GENOMIC DNA]</scope>
    <source>
        <strain evidence="21">DSM 17044</strain>
    </source>
</reference>
<keyword evidence="6 17" id="KW-0227">DNA damage</keyword>
<evidence type="ECO:0000259" key="19">
    <source>
        <dbReference type="PROSITE" id="PS50893"/>
    </source>
</evidence>
<evidence type="ECO:0000256" key="16">
    <source>
        <dbReference type="ARBA" id="ARBA00042156"/>
    </source>
</evidence>
<dbReference type="CDD" id="cd03271">
    <property type="entry name" value="ABC_UvrA_II"/>
    <property type="match status" value="1"/>
</dbReference>
<keyword evidence="2 17" id="KW-0963">Cytoplasm</keyword>
<dbReference type="Proteomes" id="UP000182719">
    <property type="component" value="Unassembled WGS sequence"/>
</dbReference>
<evidence type="ECO:0000256" key="14">
    <source>
        <dbReference type="ARBA" id="ARBA00038000"/>
    </source>
</evidence>
<dbReference type="InterPro" id="IPR004602">
    <property type="entry name" value="UvrA"/>
</dbReference>
<dbReference type="PROSITE" id="PS50893">
    <property type="entry name" value="ABC_TRANSPORTER_2"/>
    <property type="match status" value="1"/>
</dbReference>
<evidence type="ECO:0000256" key="17">
    <source>
        <dbReference type="HAMAP-Rule" id="MF_00205"/>
    </source>
</evidence>
<dbReference type="GO" id="GO:0009380">
    <property type="term" value="C:excinuclease repair complex"/>
    <property type="evidence" value="ECO:0007669"/>
    <property type="project" value="InterPro"/>
</dbReference>
<accession>A0A1H7UII1</accession>
<keyword evidence="21" id="KW-1185">Reference proteome</keyword>
<dbReference type="GO" id="GO:0016887">
    <property type="term" value="F:ATP hydrolysis activity"/>
    <property type="evidence" value="ECO:0007669"/>
    <property type="project" value="InterPro"/>
</dbReference>
<protein>
    <recommendedName>
        <fullName evidence="15 17">UvrABC system protein A</fullName>
        <shortName evidence="17">UvrA protein</shortName>
    </recommendedName>
    <alternativeName>
        <fullName evidence="16 17">Excinuclease ABC subunit A</fullName>
    </alternativeName>
</protein>
<evidence type="ECO:0000256" key="6">
    <source>
        <dbReference type="ARBA" id="ARBA00022763"/>
    </source>
</evidence>
<dbReference type="NCBIfam" id="TIGR00630">
    <property type="entry name" value="uvra"/>
    <property type="match status" value="1"/>
</dbReference>
<evidence type="ECO:0000256" key="3">
    <source>
        <dbReference type="ARBA" id="ARBA00022723"/>
    </source>
</evidence>
<keyword evidence="7 17" id="KW-0228">DNA excision</keyword>
<dbReference type="GO" id="GO:0009381">
    <property type="term" value="F:excinuclease ABC activity"/>
    <property type="evidence" value="ECO:0007669"/>
    <property type="project" value="UniProtKB-UniRule"/>
</dbReference>
<dbReference type="GO" id="GO:0005524">
    <property type="term" value="F:ATP binding"/>
    <property type="evidence" value="ECO:0007669"/>
    <property type="project" value="UniProtKB-UniRule"/>
</dbReference>
<dbReference type="Pfam" id="PF17760">
    <property type="entry name" value="UvrA_inter"/>
    <property type="match status" value="1"/>
</dbReference>
<dbReference type="RefSeq" id="WP_075008035.1">
    <property type="nucleotide sequence ID" value="NZ_FOAP01000010.1"/>
</dbReference>
<dbReference type="PANTHER" id="PTHR43152">
    <property type="entry name" value="UVRABC SYSTEM PROTEIN A"/>
    <property type="match status" value="1"/>
</dbReference>
<evidence type="ECO:0000256" key="5">
    <source>
        <dbReference type="ARBA" id="ARBA00022741"/>
    </source>
</evidence>
<dbReference type="GO" id="GO:0003677">
    <property type="term" value="F:DNA binding"/>
    <property type="evidence" value="ECO:0007669"/>
    <property type="project" value="UniProtKB-UniRule"/>
</dbReference>
<dbReference type="Gene3D" id="3.40.50.300">
    <property type="entry name" value="P-loop containing nucleotide triphosphate hydrolases"/>
    <property type="match status" value="2"/>
</dbReference>
<name>A0A1H7UII1_STIAU</name>
<comment type="function">
    <text evidence="17">The UvrABC repair system catalyzes the recognition and processing of DNA lesions. UvrA is an ATPase and a DNA-binding protein. A damage recognition complex composed of 2 UvrA and 2 UvrB subunits scans DNA for abnormalities. When the presence of a lesion has been verified by UvrB, the UvrA molecules dissociate.</text>
</comment>
<dbReference type="InterPro" id="IPR041102">
    <property type="entry name" value="UvrA_inter"/>
</dbReference>
<comment type="subcellular location">
    <subcellularLocation>
        <location evidence="1 17">Cytoplasm</location>
    </subcellularLocation>
</comment>
<evidence type="ECO:0000256" key="8">
    <source>
        <dbReference type="ARBA" id="ARBA00022771"/>
    </source>
</evidence>
<keyword evidence="4 17" id="KW-0677">Repeat</keyword>
<evidence type="ECO:0000256" key="13">
    <source>
        <dbReference type="ARBA" id="ARBA00023204"/>
    </source>
</evidence>
<gene>
    <name evidence="17" type="primary">uvrA</name>
    <name evidence="20" type="ORF">SAMN05444354_11056</name>
</gene>
<proteinExistence type="inferred from homology"/>
<evidence type="ECO:0000256" key="12">
    <source>
        <dbReference type="ARBA" id="ARBA00023125"/>
    </source>
</evidence>
<feature type="zinc finger region" description="C4-type" evidence="17">
    <location>
        <begin position="741"/>
        <end position="767"/>
    </location>
</feature>
<evidence type="ECO:0000256" key="11">
    <source>
        <dbReference type="ARBA" id="ARBA00022881"/>
    </source>
</evidence>
<dbReference type="GO" id="GO:0005737">
    <property type="term" value="C:cytoplasm"/>
    <property type="evidence" value="ECO:0007669"/>
    <property type="project" value="UniProtKB-SubCell"/>
</dbReference>
<dbReference type="InterPro" id="IPR017871">
    <property type="entry name" value="ABC_transporter-like_CS"/>
</dbReference>
<keyword evidence="10 17" id="KW-0067">ATP-binding</keyword>
<dbReference type="InterPro" id="IPR041552">
    <property type="entry name" value="UvrA_DNA-bd"/>
</dbReference>
<keyword evidence="12 17" id="KW-0238">DNA-binding</keyword>
<evidence type="ECO:0000256" key="2">
    <source>
        <dbReference type="ARBA" id="ARBA00022490"/>
    </source>
</evidence>
<dbReference type="PROSITE" id="PS00211">
    <property type="entry name" value="ABC_TRANSPORTER_1"/>
    <property type="match status" value="2"/>
</dbReference>
<evidence type="ECO:0000313" key="20">
    <source>
        <dbReference type="EMBL" id="SEL96458.1"/>
    </source>
</evidence>
<dbReference type="HAMAP" id="MF_00205">
    <property type="entry name" value="UvrA"/>
    <property type="match status" value="1"/>
</dbReference>
<sequence length="977" mass="107448">MSEPDIITIRGAQEHNLKNVTLEIPKKKLVVFTGVSGSGKSSLAFDTLYAEGQRRYVESLSAYARQFLGQMEKPKYDTLRGLSPTISIEQKAASNNPRSTVGTVTEVHDYLRVLYASIGVQHCPNCGRKVGKQSAQQIIDEILKSPAGTKVQILAPLVTNRKGEHKDILAEAQKRGFSRARIDGKLKSLEERVELDKKSKHDIALIIDRLVLKPEVRTRLTDSVETALREGKGILIVTDENGTLSSDRVMSELNACHACGLSFGELTPAAFSFNNPLGMCTDCNGLGTKAEMDPDRIVPDPTRTVRDGAIEPWANVMNKGEGWTAEFVESLAEAFKIPLDVPYAKMGQKEKDILMYGSDGKAFTVKWGEGGRYKMEWEGLVNKLMRSFKTTTSEAMRTYYQKFFSDKPCPTCKGERLKPESRAVKVHGNSLVELSKRTISDSLSFLAGMGLTENEQKIATELLKEIRSRLSFLVDVGLGYLTLDRTASTLSGGESQRIRLASQMGSELTGVIYILDEPSIGLHQRDNGKLLATLKRLRDLGNSVIVVEHDEETMEEADWIVDFGPGAGELGGQVVAQGTPKQVMADEGSLTGAYLSGRKEIEIPEQRRKPGKQQLLIRGARENNLKDVDVEIPLGVLVSVTGVSGAGKSTLINEILYPALARHLYESREVPGRHKSIQGMEHLDKVIDIDQRPIGRTPRSNPATYTKVFDAVREVFALTQEARTFGYTPGRFSFNIKGGRCEACEGDGVKLVEMHFLADVYVPCEVCQGKRFNEATLRVRYKGKNIAEVLDMSVREAMQHFGAHKDIMRVLQTLEDVGLGYIRLGQSSPTLSGGEAQRIKLARELARVSTGRTLYILDEPTTGLHFEDIRKLLLVLNRLVEAGNSVLCIEHNLDVIKSSDWVIDLGPEGGSGGGRVLAVGTPEAVSQVQESHTGRYLAHVLKKARRQRVGQRVDTSPALAPPPPAEAPSGRRASMAT</sequence>
<dbReference type="InterPro" id="IPR027417">
    <property type="entry name" value="P-loop_NTPase"/>
</dbReference>
<evidence type="ECO:0000313" key="21">
    <source>
        <dbReference type="Proteomes" id="UP000182719"/>
    </source>
</evidence>
<keyword evidence="17" id="KW-0742">SOS response</keyword>
<keyword evidence="11 17" id="KW-0267">Excision nuclease</keyword>
<evidence type="ECO:0000256" key="9">
    <source>
        <dbReference type="ARBA" id="ARBA00022833"/>
    </source>
</evidence>
<dbReference type="Gene3D" id="1.10.8.280">
    <property type="entry name" value="ABC transporter ATPase domain-like"/>
    <property type="match status" value="1"/>
</dbReference>
<dbReference type="NCBIfam" id="NF001503">
    <property type="entry name" value="PRK00349.1"/>
    <property type="match status" value="1"/>
</dbReference>
<feature type="zinc finger region" description="C4-type" evidence="17">
    <location>
        <begin position="256"/>
        <end position="283"/>
    </location>
</feature>
<dbReference type="AlphaFoldDB" id="A0A1H7UII1"/>
<comment type="subunit">
    <text evidence="17">Forms a heterotetramer with UvrB during the search for lesions.</text>
</comment>
<dbReference type="EMBL" id="FOAP01000010">
    <property type="protein sequence ID" value="SEL96458.1"/>
    <property type="molecule type" value="Genomic_DNA"/>
</dbReference>
<dbReference type="SUPFAM" id="SSF52540">
    <property type="entry name" value="P-loop containing nucleoside triphosphate hydrolases"/>
    <property type="match status" value="2"/>
</dbReference>
<comment type="similarity">
    <text evidence="14 17">Belongs to the ABC transporter superfamily. UvrA family.</text>
</comment>
<dbReference type="OrthoDB" id="9809851at2"/>
<keyword evidence="13 17" id="KW-0234">DNA repair</keyword>
<evidence type="ECO:0000256" key="4">
    <source>
        <dbReference type="ARBA" id="ARBA00022737"/>
    </source>
</evidence>
<dbReference type="GO" id="GO:0008270">
    <property type="term" value="F:zinc ion binding"/>
    <property type="evidence" value="ECO:0007669"/>
    <property type="project" value="UniProtKB-UniRule"/>
</dbReference>